<dbReference type="InterPro" id="IPR002182">
    <property type="entry name" value="NB-ARC"/>
</dbReference>
<reference evidence="2 3" key="1">
    <citation type="submission" date="2021-03" db="EMBL/GenBank/DDBJ databases">
        <title>Metabolic Capacity of the Antarctic Cyanobacterium Phormidium pseudopriestleyi that Sustains Oxygenic Photosynthesis in the Presence of Hydrogen Sulfide.</title>
        <authorList>
            <person name="Lumian J.E."/>
            <person name="Jungblut A.D."/>
            <person name="Dillon M.L."/>
            <person name="Hawes I."/>
            <person name="Doran P.T."/>
            <person name="Mackey T.J."/>
            <person name="Dick G.J."/>
            <person name="Grettenberger C.L."/>
            <person name="Sumner D.Y."/>
        </authorList>
    </citation>
    <scope>NUCLEOTIDE SEQUENCE [LARGE SCALE GENOMIC DNA]</scope>
    <source>
        <strain evidence="2 3">FRX01</strain>
    </source>
</reference>
<protein>
    <recommendedName>
        <fullName evidence="1">NB-ARC domain-containing protein</fullName>
    </recommendedName>
</protein>
<evidence type="ECO:0000259" key="1">
    <source>
        <dbReference type="Pfam" id="PF00931"/>
    </source>
</evidence>
<dbReference type="PRINTS" id="PR00364">
    <property type="entry name" value="DISEASERSIST"/>
</dbReference>
<proteinExistence type="predicted"/>
<dbReference type="PANTHER" id="PTHR47691:SF3">
    <property type="entry name" value="HTH-TYPE TRANSCRIPTIONAL REGULATOR RV0890C-RELATED"/>
    <property type="match status" value="1"/>
</dbReference>
<dbReference type="PANTHER" id="PTHR47691">
    <property type="entry name" value="REGULATOR-RELATED"/>
    <property type="match status" value="1"/>
</dbReference>
<dbReference type="SUPFAM" id="SSF52540">
    <property type="entry name" value="P-loop containing nucleoside triphosphate hydrolases"/>
    <property type="match status" value="1"/>
</dbReference>
<dbReference type="Gene3D" id="3.40.50.300">
    <property type="entry name" value="P-loop containing nucleotide triphosphate hydrolases"/>
    <property type="match status" value="1"/>
</dbReference>
<comment type="caution">
    <text evidence="2">The sequence shown here is derived from an EMBL/GenBank/DDBJ whole genome shotgun (WGS) entry which is preliminary data.</text>
</comment>
<dbReference type="InterPro" id="IPR027417">
    <property type="entry name" value="P-loop_NTPase"/>
</dbReference>
<gene>
    <name evidence="2" type="ORF">J0895_11090</name>
</gene>
<organism evidence="2 3">
    <name type="scientific">Phormidium pseudopriestleyi FRX01</name>
    <dbReference type="NCBI Taxonomy" id="1759528"/>
    <lineage>
        <taxon>Bacteria</taxon>
        <taxon>Bacillati</taxon>
        <taxon>Cyanobacteriota</taxon>
        <taxon>Cyanophyceae</taxon>
        <taxon>Oscillatoriophycideae</taxon>
        <taxon>Oscillatoriales</taxon>
        <taxon>Oscillatoriaceae</taxon>
        <taxon>Phormidium</taxon>
    </lineage>
</organism>
<dbReference type="RefSeq" id="WP_207088158.1">
    <property type="nucleotide sequence ID" value="NZ_JAFLQW010000298.1"/>
</dbReference>
<evidence type="ECO:0000313" key="2">
    <source>
        <dbReference type="EMBL" id="MBO0349646.1"/>
    </source>
</evidence>
<dbReference type="Proteomes" id="UP000664844">
    <property type="component" value="Unassembled WGS sequence"/>
</dbReference>
<feature type="domain" description="NB-ARC" evidence="1">
    <location>
        <begin position="225"/>
        <end position="327"/>
    </location>
</feature>
<accession>A0ABS3FSR1</accession>
<evidence type="ECO:0000313" key="3">
    <source>
        <dbReference type="Proteomes" id="UP000664844"/>
    </source>
</evidence>
<keyword evidence="3" id="KW-1185">Reference proteome</keyword>
<dbReference type="EMBL" id="JAFLQW010000298">
    <property type="protein sequence ID" value="MBO0349646.1"/>
    <property type="molecule type" value="Genomic_DNA"/>
</dbReference>
<name>A0ABS3FSR1_9CYAN</name>
<dbReference type="Pfam" id="PF00931">
    <property type="entry name" value="NB-ARC"/>
    <property type="match status" value="1"/>
</dbReference>
<sequence length="644" mass="74876">MYQLTPPERNHRPVPLSSEQRRRLQDKFLKDYDNKISDILQEWRRELASFGDAPTEAELKRILSDSASTCEYWLIDGLCRILLNRPYRDYSHQNVPRELKQEIAEKLEQFKQGRGIAWGKFYKVWVDKLNDLYPPSSETVRKFLNPDRETCEHWVVNGLSQIFLDCYYEEWIQQFLSPPDINYPGLEKATEQKMPQLGHWKLTVKLPLKSWEDEAPGLSNFYGREEELATLTQWIVSDRARLVVLLGLGGIGKTYLSIRCAQEIQNNFDQVKWISLRHAPPLLELLGNLIQCLSPQFSVNLPETSAERMNRLMDCLRSQRFLLIFDEWEILLATGELAGKYREGYEDYGHLIRKFAQETHPSCLLLTSREPSEPMPYLEQQNLRTHLCCIQGLKPEAARNILQDNQLKDPGDWHKLIELYRGNPLALMTIAPIITDYFNSRVSSFIQKNTMVVDDGLEEVLRQHWETVSEGEKEIMYGLAIAREPISLSTLKQQILYPISESEFIQLVKSLSRRSLLEISTPEDEAHFTLQPAVMKYITKDLIEEVCREILEVIRSHNLDPVERFRTHQIARNCPRDAGSYSRQIRLILTPIKEKLVMKLRSDRRLAVYLTQILTMLDGKSALEIGYAADNLKNLLNLLPKSES</sequence>